<sequence>MSGHLKSKPKNRSLGHTSIWLKGCMRRESLRMEDLLKDHFSGKQSPAYLIKTS</sequence>
<reference evidence="1 2" key="1">
    <citation type="submission" date="2019-05" db="EMBL/GenBank/DDBJ databases">
        <title>Emergence of the Ug99 lineage of the wheat stem rust pathogen through somatic hybridization.</title>
        <authorList>
            <person name="Li F."/>
            <person name="Upadhyaya N.M."/>
            <person name="Sperschneider J."/>
            <person name="Matny O."/>
            <person name="Nguyen-Phuc H."/>
            <person name="Mago R."/>
            <person name="Raley C."/>
            <person name="Miller M.E."/>
            <person name="Silverstein K.A.T."/>
            <person name="Henningsen E."/>
            <person name="Hirsch C.D."/>
            <person name="Visser B."/>
            <person name="Pretorius Z.A."/>
            <person name="Steffenson B.J."/>
            <person name="Schwessinger B."/>
            <person name="Dodds P.N."/>
            <person name="Figueroa M."/>
        </authorList>
    </citation>
    <scope>NUCLEOTIDE SEQUENCE [LARGE SCALE GENOMIC DNA]</scope>
    <source>
        <strain evidence="1">21-0</strain>
    </source>
</reference>
<accession>A0A5B0NN67</accession>
<proteinExistence type="predicted"/>
<gene>
    <name evidence="1" type="ORF">PGT21_020859</name>
</gene>
<keyword evidence="2" id="KW-1185">Reference proteome</keyword>
<protein>
    <submittedName>
        <fullName evidence="1">Uncharacterized protein</fullName>
    </submittedName>
</protein>
<evidence type="ECO:0000313" key="2">
    <source>
        <dbReference type="Proteomes" id="UP000324748"/>
    </source>
</evidence>
<dbReference type="EMBL" id="VSWC01000093">
    <property type="protein sequence ID" value="KAA1089520.1"/>
    <property type="molecule type" value="Genomic_DNA"/>
</dbReference>
<organism evidence="1 2">
    <name type="scientific">Puccinia graminis f. sp. tritici</name>
    <dbReference type="NCBI Taxonomy" id="56615"/>
    <lineage>
        <taxon>Eukaryota</taxon>
        <taxon>Fungi</taxon>
        <taxon>Dikarya</taxon>
        <taxon>Basidiomycota</taxon>
        <taxon>Pucciniomycotina</taxon>
        <taxon>Pucciniomycetes</taxon>
        <taxon>Pucciniales</taxon>
        <taxon>Pucciniaceae</taxon>
        <taxon>Puccinia</taxon>
    </lineage>
</organism>
<comment type="caution">
    <text evidence="1">The sequence shown here is derived from an EMBL/GenBank/DDBJ whole genome shotgun (WGS) entry which is preliminary data.</text>
</comment>
<dbReference type="Proteomes" id="UP000324748">
    <property type="component" value="Unassembled WGS sequence"/>
</dbReference>
<evidence type="ECO:0000313" key="1">
    <source>
        <dbReference type="EMBL" id="KAA1089520.1"/>
    </source>
</evidence>
<dbReference type="AlphaFoldDB" id="A0A5B0NN67"/>
<name>A0A5B0NN67_PUCGR</name>